<feature type="transmembrane region" description="Helical" evidence="7">
    <location>
        <begin position="211"/>
        <end position="233"/>
    </location>
</feature>
<protein>
    <recommendedName>
        <fullName evidence="8">Rhodopsin domain-containing protein</fullName>
    </recommendedName>
</protein>
<reference evidence="9" key="1">
    <citation type="journal article" date="2021" name="IMA Fungus">
        <title>Genomic characterization of three marine fungi, including Emericellopsis atlantica sp. nov. with signatures of a generalist lifestyle and marine biomass degradation.</title>
        <authorList>
            <person name="Hagestad O.C."/>
            <person name="Hou L."/>
            <person name="Andersen J.H."/>
            <person name="Hansen E.H."/>
            <person name="Altermark B."/>
            <person name="Li C."/>
            <person name="Kuhnert E."/>
            <person name="Cox R.J."/>
            <person name="Crous P.W."/>
            <person name="Spatafora J.W."/>
            <person name="Lail K."/>
            <person name="Amirebrahimi M."/>
            <person name="Lipzen A."/>
            <person name="Pangilinan J."/>
            <person name="Andreopoulos W."/>
            <person name="Hayes R.D."/>
            <person name="Ng V."/>
            <person name="Grigoriev I.V."/>
            <person name="Jackson S.A."/>
            <person name="Sutton T.D.S."/>
            <person name="Dobson A.D.W."/>
            <person name="Rama T."/>
        </authorList>
    </citation>
    <scope>NUCLEOTIDE SEQUENCE</scope>
    <source>
        <strain evidence="9">TRa018bII</strain>
    </source>
</reference>
<dbReference type="Proteomes" id="UP000824998">
    <property type="component" value="Unassembled WGS sequence"/>
</dbReference>
<evidence type="ECO:0000256" key="3">
    <source>
        <dbReference type="ARBA" id="ARBA00022989"/>
    </source>
</evidence>
<name>A0A9P8C9P4_9HELO</name>
<accession>A0A9P8C9P4</accession>
<evidence type="ECO:0000256" key="7">
    <source>
        <dbReference type="SAM" id="Phobius"/>
    </source>
</evidence>
<keyword evidence="3 7" id="KW-1133">Transmembrane helix</keyword>
<feature type="transmembrane region" description="Helical" evidence="7">
    <location>
        <begin position="50"/>
        <end position="75"/>
    </location>
</feature>
<dbReference type="InterPro" id="IPR049326">
    <property type="entry name" value="Rhodopsin_dom_fungi"/>
</dbReference>
<feature type="transmembrane region" description="Helical" evidence="7">
    <location>
        <begin position="245"/>
        <end position="270"/>
    </location>
</feature>
<proteinExistence type="inferred from homology"/>
<keyword evidence="2 7" id="KW-0812">Transmembrane</keyword>
<keyword evidence="10" id="KW-1185">Reference proteome</keyword>
<evidence type="ECO:0000256" key="6">
    <source>
        <dbReference type="SAM" id="MobiDB-lite"/>
    </source>
</evidence>
<dbReference type="EMBL" id="MU251362">
    <property type="protein sequence ID" value="KAG9239068.1"/>
    <property type="molecule type" value="Genomic_DNA"/>
</dbReference>
<evidence type="ECO:0000256" key="2">
    <source>
        <dbReference type="ARBA" id="ARBA00022692"/>
    </source>
</evidence>
<dbReference type="OrthoDB" id="5329176at2759"/>
<evidence type="ECO:0000313" key="9">
    <source>
        <dbReference type="EMBL" id="KAG9239068.1"/>
    </source>
</evidence>
<feature type="domain" description="Rhodopsin" evidence="8">
    <location>
        <begin position="34"/>
        <end position="275"/>
    </location>
</feature>
<evidence type="ECO:0000256" key="5">
    <source>
        <dbReference type="ARBA" id="ARBA00038359"/>
    </source>
</evidence>
<dbReference type="PANTHER" id="PTHR33048:SF108">
    <property type="entry name" value="INTEGRAL MEMBRANE PROTEIN"/>
    <property type="match status" value="1"/>
</dbReference>
<feature type="transmembrane region" description="Helical" evidence="7">
    <location>
        <begin position="95"/>
        <end position="119"/>
    </location>
</feature>
<keyword evidence="4 7" id="KW-0472">Membrane</keyword>
<feature type="transmembrane region" description="Helical" evidence="7">
    <location>
        <begin position="172"/>
        <end position="199"/>
    </location>
</feature>
<sequence>MNTANDGRDHGNIQGYALAVVLGFPILATLAVMLRMYSRSITSTFCPEDWLIVVAAVLYWGETYTSWMLCKVAYLGWHEWDIPKGKPDEKLHKQYAYATIIMYNPILALVRMSILLFLWRLRGNKRNVKRAIIVIGVINLGVMISRFMVTMLRCVPIPAIWDPEAQKHAFCINWRVFFTSAGIIGIIMDGLVLILPTWIVYDLQIQRKQKILLICILSFGLVTLVTGIVRIYLLDDQKRRPKQDSTYTIVFTTSTVEIGLAFVAACAPYFKAILVKHFPSIFGSTRGALDNSRPSRKDYELSEKSRWMRTQTFKSSRNTRQSDGDDGNAKRLITKTETITVTSELREPGEKSARSVERMV</sequence>
<feature type="compositionally biased region" description="Basic and acidic residues" evidence="6">
    <location>
        <begin position="320"/>
        <end position="329"/>
    </location>
</feature>
<evidence type="ECO:0000313" key="10">
    <source>
        <dbReference type="Proteomes" id="UP000824998"/>
    </source>
</evidence>
<feature type="transmembrane region" description="Helical" evidence="7">
    <location>
        <begin position="131"/>
        <end position="152"/>
    </location>
</feature>
<dbReference type="PANTHER" id="PTHR33048">
    <property type="entry name" value="PTH11-LIKE INTEGRAL MEMBRANE PROTEIN (AFU_ORTHOLOGUE AFUA_5G11245)"/>
    <property type="match status" value="1"/>
</dbReference>
<dbReference type="Pfam" id="PF20684">
    <property type="entry name" value="Fung_rhodopsin"/>
    <property type="match status" value="1"/>
</dbReference>
<feature type="compositionally biased region" description="Basic and acidic residues" evidence="6">
    <location>
        <begin position="344"/>
        <end position="360"/>
    </location>
</feature>
<comment type="similarity">
    <text evidence="5">Belongs to the SAT4 family.</text>
</comment>
<dbReference type="GO" id="GO:0016020">
    <property type="term" value="C:membrane"/>
    <property type="evidence" value="ECO:0007669"/>
    <property type="project" value="UniProtKB-SubCell"/>
</dbReference>
<evidence type="ECO:0000259" key="8">
    <source>
        <dbReference type="Pfam" id="PF20684"/>
    </source>
</evidence>
<feature type="transmembrane region" description="Helical" evidence="7">
    <location>
        <begin position="16"/>
        <end position="38"/>
    </location>
</feature>
<feature type="region of interest" description="Disordered" evidence="6">
    <location>
        <begin position="312"/>
        <end position="360"/>
    </location>
</feature>
<organism evidence="9 10">
    <name type="scientific">Amylocarpus encephaloides</name>
    <dbReference type="NCBI Taxonomy" id="45428"/>
    <lineage>
        <taxon>Eukaryota</taxon>
        <taxon>Fungi</taxon>
        <taxon>Dikarya</taxon>
        <taxon>Ascomycota</taxon>
        <taxon>Pezizomycotina</taxon>
        <taxon>Leotiomycetes</taxon>
        <taxon>Helotiales</taxon>
        <taxon>Helotiales incertae sedis</taxon>
        <taxon>Amylocarpus</taxon>
    </lineage>
</organism>
<dbReference type="InterPro" id="IPR052337">
    <property type="entry name" value="SAT4-like"/>
</dbReference>
<comment type="caution">
    <text evidence="9">The sequence shown here is derived from an EMBL/GenBank/DDBJ whole genome shotgun (WGS) entry which is preliminary data.</text>
</comment>
<gene>
    <name evidence="9" type="ORF">BJ875DRAFT_414974</name>
</gene>
<comment type="subcellular location">
    <subcellularLocation>
        <location evidence="1">Membrane</location>
        <topology evidence="1">Multi-pass membrane protein</topology>
    </subcellularLocation>
</comment>
<dbReference type="AlphaFoldDB" id="A0A9P8C9P4"/>
<evidence type="ECO:0000256" key="4">
    <source>
        <dbReference type="ARBA" id="ARBA00023136"/>
    </source>
</evidence>
<evidence type="ECO:0000256" key="1">
    <source>
        <dbReference type="ARBA" id="ARBA00004141"/>
    </source>
</evidence>